<keyword evidence="4" id="KW-1185">Reference proteome</keyword>
<evidence type="ECO:0000313" key="3">
    <source>
        <dbReference type="EMBL" id="VTJ76958.1"/>
    </source>
</evidence>
<reference evidence="2" key="2">
    <citation type="submission" date="2020-08" db="EMBL/GenBank/DDBJ databases">
        <authorList>
            <person name="Shumante A."/>
            <person name="Zimin A.V."/>
            <person name="Puiu D."/>
            <person name="Salzberg S.L."/>
        </authorList>
    </citation>
    <scope>NUCLEOTIDE SEQUENCE</scope>
    <source>
        <strain evidence="2">WC2-LM</strain>
        <tissue evidence="2">Liver</tissue>
    </source>
</reference>
<evidence type="ECO:0000313" key="2">
    <source>
        <dbReference type="EMBL" id="KAF7459644.1"/>
    </source>
</evidence>
<dbReference type="EMBL" id="WJEC01008843">
    <property type="protein sequence ID" value="KAF7459644.1"/>
    <property type="molecule type" value="Genomic_DNA"/>
</dbReference>
<proteinExistence type="predicted"/>
<protein>
    <submittedName>
        <fullName evidence="3">Uncharacterized protein</fullName>
    </submittedName>
</protein>
<organism evidence="3 4">
    <name type="scientific">Marmota monax</name>
    <name type="common">Woodchuck</name>
    <dbReference type="NCBI Taxonomy" id="9995"/>
    <lineage>
        <taxon>Eukaryota</taxon>
        <taxon>Metazoa</taxon>
        <taxon>Chordata</taxon>
        <taxon>Craniata</taxon>
        <taxon>Vertebrata</taxon>
        <taxon>Euteleostomi</taxon>
        <taxon>Mammalia</taxon>
        <taxon>Eutheria</taxon>
        <taxon>Euarchontoglires</taxon>
        <taxon>Glires</taxon>
        <taxon>Rodentia</taxon>
        <taxon>Sciuromorpha</taxon>
        <taxon>Sciuridae</taxon>
        <taxon>Xerinae</taxon>
        <taxon>Marmotini</taxon>
        <taxon>Marmota</taxon>
    </lineage>
</organism>
<name>A0A5E4C526_MARMO</name>
<dbReference type="AlphaFoldDB" id="A0A5E4C526"/>
<gene>
    <name evidence="2" type="ORF">GHT09_020393</name>
    <name evidence="3" type="ORF">MONAX_5E040475</name>
</gene>
<dbReference type="Proteomes" id="UP000335636">
    <property type="component" value="Unassembled WGS sequence"/>
</dbReference>
<feature type="compositionally biased region" description="Low complexity" evidence="1">
    <location>
        <begin position="132"/>
        <end position="148"/>
    </location>
</feature>
<accession>A0A5E4C526</accession>
<sequence>MFELVKKGSGEALRPLPSPPPPALRCRDGVPDPIRSPPPQLGAGRAERRGPASPGSPHACAPAGLPRLSPRRRGGPLALQRLHFAPSPPPAFLPSAPLPSASAPPPSRGAAEQTAPPPRSVRRWEPAGLWPRARAGCRGAVRGPAGRSGAEGGRGHGRGPRRAGRASMIGVNSIHSSAGRLRSRSLCSVRYGRTHRGAETLCYGWPQRSRSLKPVLYTDLVVSRLQNRKKKKAVRAWGLRPTPGSGATEEAA</sequence>
<feature type="region of interest" description="Disordered" evidence="1">
    <location>
        <begin position="1"/>
        <end position="170"/>
    </location>
</feature>
<dbReference type="EMBL" id="CABDUW010000931">
    <property type="protein sequence ID" value="VTJ76958.1"/>
    <property type="molecule type" value="Genomic_DNA"/>
</dbReference>
<dbReference type="Proteomes" id="UP000662637">
    <property type="component" value="Unassembled WGS sequence"/>
</dbReference>
<reference evidence="3 4" key="1">
    <citation type="submission" date="2019-04" db="EMBL/GenBank/DDBJ databases">
        <authorList>
            <person name="Alioto T."/>
            <person name="Alioto T."/>
        </authorList>
    </citation>
    <scope>NUCLEOTIDE SEQUENCE [LARGE SCALE GENOMIC DNA]</scope>
</reference>
<feature type="compositionally biased region" description="Basic residues" evidence="1">
    <location>
        <begin position="155"/>
        <end position="164"/>
    </location>
</feature>
<evidence type="ECO:0000256" key="1">
    <source>
        <dbReference type="SAM" id="MobiDB-lite"/>
    </source>
</evidence>
<evidence type="ECO:0000313" key="4">
    <source>
        <dbReference type="Proteomes" id="UP000335636"/>
    </source>
</evidence>